<comment type="caution">
    <text evidence="1">The sequence shown here is derived from an EMBL/GenBank/DDBJ whole genome shotgun (WGS) entry which is preliminary data.</text>
</comment>
<evidence type="ECO:0000313" key="2">
    <source>
        <dbReference type="Proteomes" id="UP000827976"/>
    </source>
</evidence>
<keyword evidence="2" id="KW-1185">Reference proteome</keyword>
<keyword evidence="1" id="KW-0560">Oxidoreductase</keyword>
<dbReference type="Proteomes" id="UP000827976">
    <property type="component" value="Chromosome 4"/>
</dbReference>
<sequence length="149" mass="17507">MHEQPNKKTTIMDWFLRDQRGPQWKQGWRGQVLASISLPPAPLLAVFAIVVLFLSLSWYTNYKEQVHRSELGLRFFFILLLFLVVLVLAGYMLVDRRFKFRRLGLEQEGRDMAGSSPWGVAALVVVLLLMVSYQSSFHSQWFRPLWRYT</sequence>
<proteinExistence type="predicted"/>
<reference evidence="2" key="1">
    <citation type="journal article" date="2022" name="Nat. Commun.">
        <title>Chromosome evolution and the genetic basis of agronomically important traits in greater yam.</title>
        <authorList>
            <person name="Bredeson J.V."/>
            <person name="Lyons J.B."/>
            <person name="Oniyinde I.O."/>
            <person name="Okereke N.R."/>
            <person name="Kolade O."/>
            <person name="Nnabue I."/>
            <person name="Nwadili C.O."/>
            <person name="Hribova E."/>
            <person name="Parker M."/>
            <person name="Nwogha J."/>
            <person name="Shu S."/>
            <person name="Carlson J."/>
            <person name="Kariba R."/>
            <person name="Muthemba S."/>
            <person name="Knop K."/>
            <person name="Barton G.J."/>
            <person name="Sherwood A.V."/>
            <person name="Lopez-Montes A."/>
            <person name="Asiedu R."/>
            <person name="Jamnadass R."/>
            <person name="Muchugi A."/>
            <person name="Goodstein D."/>
            <person name="Egesi C.N."/>
            <person name="Featherston J."/>
            <person name="Asfaw A."/>
            <person name="Simpson G.G."/>
            <person name="Dolezel J."/>
            <person name="Hendre P.S."/>
            <person name="Van Deynze A."/>
            <person name="Kumar P.L."/>
            <person name="Obidiegwu J.E."/>
            <person name="Bhattacharjee R."/>
            <person name="Rokhsar D.S."/>
        </authorList>
    </citation>
    <scope>NUCLEOTIDE SEQUENCE [LARGE SCALE GENOMIC DNA]</scope>
    <source>
        <strain evidence="2">cv. TDa95/00328</strain>
    </source>
</reference>
<keyword evidence="1" id="KW-0503">Monooxygenase</keyword>
<dbReference type="EMBL" id="CM037014">
    <property type="protein sequence ID" value="KAH7687030.1"/>
    <property type="molecule type" value="Genomic_DNA"/>
</dbReference>
<organism evidence="1 2">
    <name type="scientific">Dioscorea alata</name>
    <name type="common">Purple yam</name>
    <dbReference type="NCBI Taxonomy" id="55571"/>
    <lineage>
        <taxon>Eukaryota</taxon>
        <taxon>Viridiplantae</taxon>
        <taxon>Streptophyta</taxon>
        <taxon>Embryophyta</taxon>
        <taxon>Tracheophyta</taxon>
        <taxon>Spermatophyta</taxon>
        <taxon>Magnoliopsida</taxon>
        <taxon>Liliopsida</taxon>
        <taxon>Dioscoreales</taxon>
        <taxon>Dioscoreaceae</taxon>
        <taxon>Dioscorea</taxon>
    </lineage>
</organism>
<gene>
    <name evidence="1" type="ORF">IHE45_04G142900</name>
</gene>
<protein>
    <submittedName>
        <fullName evidence="1">Ammonia monooxygenase/particulate methane monooxygenase subunit C domain-containing protein</fullName>
    </submittedName>
</protein>
<accession>A0ACB7WH01</accession>
<evidence type="ECO:0000313" key="1">
    <source>
        <dbReference type="EMBL" id="KAH7687030.1"/>
    </source>
</evidence>
<name>A0ACB7WH01_DIOAL</name>